<dbReference type="Gene3D" id="3.10.450.50">
    <property type="match status" value="1"/>
</dbReference>
<evidence type="ECO:0000313" key="1">
    <source>
        <dbReference type="EMBL" id="SMX43523.1"/>
    </source>
</evidence>
<evidence type="ECO:0008006" key="3">
    <source>
        <dbReference type="Google" id="ProtNLM"/>
    </source>
</evidence>
<sequence>MNSARDIAQDVLDRQGAATLAGDIDETLAWCDMPCTLDSLEGRVVATTEAQMRAICATFIERLKDRNMTHMVRRCLEAEFKGPDAIWATYETRYVRAGNLLSGDPYVGFVILVRGADRWKISMLQVAVDGNSPAGEALRKRFPDSGAP</sequence>
<protein>
    <recommendedName>
        <fullName evidence="3">SnoaL-like domain-containing protein</fullName>
    </recommendedName>
</protein>
<name>A0A238KL97_9RHOB</name>
<dbReference type="AlphaFoldDB" id="A0A238KL97"/>
<proteinExistence type="predicted"/>
<accession>A0A238KL97</accession>
<dbReference type="InterPro" id="IPR032710">
    <property type="entry name" value="NTF2-like_dom_sf"/>
</dbReference>
<dbReference type="EMBL" id="FXYF01000007">
    <property type="protein sequence ID" value="SMX43523.1"/>
    <property type="molecule type" value="Genomic_DNA"/>
</dbReference>
<dbReference type="RefSeq" id="WP_094021665.1">
    <property type="nucleotide sequence ID" value="NZ_FXYF01000007.1"/>
</dbReference>
<organism evidence="1 2">
    <name type="scientific">Maliponia aquimaris</name>
    <dbReference type="NCBI Taxonomy" id="1673631"/>
    <lineage>
        <taxon>Bacteria</taxon>
        <taxon>Pseudomonadati</taxon>
        <taxon>Pseudomonadota</taxon>
        <taxon>Alphaproteobacteria</taxon>
        <taxon>Rhodobacterales</taxon>
        <taxon>Paracoccaceae</taxon>
        <taxon>Maliponia</taxon>
    </lineage>
</organism>
<dbReference type="SUPFAM" id="SSF54427">
    <property type="entry name" value="NTF2-like"/>
    <property type="match status" value="1"/>
</dbReference>
<evidence type="ECO:0000313" key="2">
    <source>
        <dbReference type="Proteomes" id="UP000207598"/>
    </source>
</evidence>
<dbReference type="OrthoDB" id="7858976at2"/>
<dbReference type="Proteomes" id="UP000207598">
    <property type="component" value="Unassembled WGS sequence"/>
</dbReference>
<keyword evidence="2" id="KW-1185">Reference proteome</keyword>
<reference evidence="1 2" key="1">
    <citation type="submission" date="2017-05" db="EMBL/GenBank/DDBJ databases">
        <authorList>
            <person name="Song R."/>
            <person name="Chenine A.L."/>
            <person name="Ruprecht R.M."/>
        </authorList>
    </citation>
    <scope>NUCLEOTIDE SEQUENCE [LARGE SCALE GENOMIC DNA]</scope>
    <source>
        <strain evidence="1 2">CECT 8898</strain>
    </source>
</reference>
<gene>
    <name evidence="1" type="ORF">MAA8898_02847</name>
</gene>